<protein>
    <submittedName>
        <fullName evidence="6">Alcohol dehydrogenase</fullName>
    </submittedName>
</protein>
<dbReference type="FunFam" id="3.40.50.1970:FF:000003">
    <property type="entry name" value="Alcohol dehydrogenase, iron-containing"/>
    <property type="match status" value="1"/>
</dbReference>
<dbReference type="RefSeq" id="WP_197703378.1">
    <property type="nucleotide sequence ID" value="NZ_AP014936.1"/>
</dbReference>
<evidence type="ECO:0000313" key="7">
    <source>
        <dbReference type="Proteomes" id="UP000218899"/>
    </source>
</evidence>
<accession>A0A1B4V2A4</accession>
<dbReference type="GO" id="GO:0004022">
    <property type="term" value="F:alcohol dehydrogenase (NAD+) activity"/>
    <property type="evidence" value="ECO:0007669"/>
    <property type="project" value="TreeGrafter"/>
</dbReference>
<dbReference type="AlphaFoldDB" id="A0A1B4V2A4"/>
<evidence type="ECO:0000256" key="1">
    <source>
        <dbReference type="ARBA" id="ARBA00001962"/>
    </source>
</evidence>
<dbReference type="GO" id="GO:0046872">
    <property type="term" value="F:metal ion binding"/>
    <property type="evidence" value="ECO:0007669"/>
    <property type="project" value="InterPro"/>
</dbReference>
<reference evidence="6 7" key="1">
    <citation type="submission" date="2015-08" db="EMBL/GenBank/DDBJ databases">
        <title>Complete genome sequence of Sulfurifustis variabilis.</title>
        <authorList>
            <person name="Miura A."/>
            <person name="Kojima H."/>
            <person name="Fukui M."/>
        </authorList>
    </citation>
    <scope>NUCLEOTIDE SEQUENCE [LARGE SCALE GENOMIC DNA]</scope>
    <source>
        <strain evidence="7">skN76</strain>
    </source>
</reference>
<gene>
    <name evidence="6" type="ORF">SVA_1054</name>
</gene>
<dbReference type="Proteomes" id="UP000218899">
    <property type="component" value="Chromosome"/>
</dbReference>
<dbReference type="Gene3D" id="1.20.1090.10">
    <property type="entry name" value="Dehydroquinate synthase-like - alpha domain"/>
    <property type="match status" value="1"/>
</dbReference>
<dbReference type="Gene3D" id="3.40.50.1970">
    <property type="match status" value="1"/>
</dbReference>
<keyword evidence="7" id="KW-1185">Reference proteome</keyword>
<dbReference type="KEGG" id="sva:SVA_1054"/>
<name>A0A1B4V2A4_9GAMM</name>
<dbReference type="PANTHER" id="PTHR11496:SF102">
    <property type="entry name" value="ALCOHOL DEHYDROGENASE 4"/>
    <property type="match status" value="1"/>
</dbReference>
<keyword evidence="3" id="KW-0560">Oxidoreductase</keyword>
<evidence type="ECO:0000313" key="6">
    <source>
        <dbReference type="EMBL" id="BAU47633.1"/>
    </source>
</evidence>
<feature type="domain" description="Alcohol dehydrogenase iron-type/glycerol dehydrogenase GldA" evidence="4">
    <location>
        <begin position="11"/>
        <end position="181"/>
    </location>
</feature>
<proteinExistence type="inferred from homology"/>
<comment type="cofactor">
    <cofactor evidence="1">
        <name>Fe cation</name>
        <dbReference type="ChEBI" id="CHEBI:24875"/>
    </cofactor>
</comment>
<dbReference type="Pfam" id="PF00465">
    <property type="entry name" value="Fe-ADH"/>
    <property type="match status" value="1"/>
</dbReference>
<dbReference type="Pfam" id="PF25137">
    <property type="entry name" value="ADH_Fe_C"/>
    <property type="match status" value="1"/>
</dbReference>
<evidence type="ECO:0000256" key="2">
    <source>
        <dbReference type="ARBA" id="ARBA00007358"/>
    </source>
</evidence>
<dbReference type="InterPro" id="IPR001670">
    <property type="entry name" value="ADH_Fe/GldA"/>
</dbReference>
<dbReference type="SUPFAM" id="SSF56796">
    <property type="entry name" value="Dehydroquinate synthase-like"/>
    <property type="match status" value="1"/>
</dbReference>
<dbReference type="InterPro" id="IPR039697">
    <property type="entry name" value="Alcohol_dehydrogenase_Fe"/>
</dbReference>
<dbReference type="InterPro" id="IPR056798">
    <property type="entry name" value="ADH_Fe_C"/>
</dbReference>
<feature type="domain" description="Fe-containing alcohol dehydrogenase-like C-terminal" evidence="5">
    <location>
        <begin position="193"/>
        <end position="392"/>
    </location>
</feature>
<dbReference type="PANTHER" id="PTHR11496">
    <property type="entry name" value="ALCOHOL DEHYDROGENASE"/>
    <property type="match status" value="1"/>
</dbReference>
<evidence type="ECO:0000256" key="3">
    <source>
        <dbReference type="ARBA" id="ARBA00023002"/>
    </source>
</evidence>
<evidence type="ECO:0000259" key="5">
    <source>
        <dbReference type="Pfam" id="PF25137"/>
    </source>
</evidence>
<sequence length="394" mass="40971">MKPFSIARLPRIEFGAGVVAKLPGILARYPGPALLVTGARAFTASTQWAALTSELRRRDIDFEHVRVAGEPSPSLVDEASALYRSRGIAVVAGIGGGSALDAAKAIAGLLRVGRSVMDYLEGVGPELPYEGPAVPFVAVPTTAGTGSEATKNAVLSVQGADGFKKSFRDERLVAEYALVDPDLLASCPKEIVAANGMDALTQLLESYVSLKANAFTDALARSGLQAARDGLLPWYEGRGDPGAARARMAYAALLSGVTLAQAGLGSVHGLASPLGAFCPIPHGVVCGTLVAEATRVNIAALRDRDGANPALAKYAEAAALLSGSVFGSAEQAWTALVGLLEEWTERLDLPRLSRHGLTATGLDRVVAHSRGSSMKTNPIVLTDAEIRGILQARL</sequence>
<dbReference type="CDD" id="cd08183">
    <property type="entry name" value="Fe-ADH-like"/>
    <property type="match status" value="1"/>
</dbReference>
<comment type="similarity">
    <text evidence="2">Belongs to the iron-containing alcohol dehydrogenase family.</text>
</comment>
<evidence type="ECO:0000259" key="4">
    <source>
        <dbReference type="Pfam" id="PF00465"/>
    </source>
</evidence>
<dbReference type="EMBL" id="AP014936">
    <property type="protein sequence ID" value="BAU47633.1"/>
    <property type="molecule type" value="Genomic_DNA"/>
</dbReference>
<organism evidence="6 7">
    <name type="scientific">Sulfurifustis variabilis</name>
    <dbReference type="NCBI Taxonomy" id="1675686"/>
    <lineage>
        <taxon>Bacteria</taxon>
        <taxon>Pseudomonadati</taxon>
        <taxon>Pseudomonadota</taxon>
        <taxon>Gammaproteobacteria</taxon>
        <taxon>Acidiferrobacterales</taxon>
        <taxon>Acidiferrobacteraceae</taxon>
        <taxon>Sulfurifustis</taxon>
    </lineage>
</organism>